<dbReference type="SUPFAM" id="SSF56112">
    <property type="entry name" value="Protein kinase-like (PK-like)"/>
    <property type="match status" value="1"/>
</dbReference>
<evidence type="ECO:0000256" key="3">
    <source>
        <dbReference type="ARBA" id="ARBA00022840"/>
    </source>
</evidence>
<feature type="region of interest" description="Disordered" evidence="5">
    <location>
        <begin position="382"/>
        <end position="437"/>
    </location>
</feature>
<keyword evidence="2 4" id="KW-0547">Nucleotide-binding</keyword>
<comment type="caution">
    <text evidence="7">The sequence shown here is derived from an EMBL/GenBank/DDBJ whole genome shotgun (WGS) entry which is preliminary data.</text>
</comment>
<evidence type="ECO:0000256" key="1">
    <source>
        <dbReference type="ARBA" id="ARBA00022527"/>
    </source>
</evidence>
<dbReference type="InterPro" id="IPR011009">
    <property type="entry name" value="Kinase-like_dom_sf"/>
</dbReference>
<dbReference type="InterPro" id="IPR000719">
    <property type="entry name" value="Prot_kinase_dom"/>
</dbReference>
<dbReference type="PANTHER" id="PTHR44329:SF214">
    <property type="entry name" value="PROTEIN KINASE DOMAIN-CONTAINING PROTEIN"/>
    <property type="match status" value="1"/>
</dbReference>
<evidence type="ECO:0000256" key="2">
    <source>
        <dbReference type="ARBA" id="ARBA00022741"/>
    </source>
</evidence>
<evidence type="ECO:0000256" key="4">
    <source>
        <dbReference type="PROSITE-ProRule" id="PRU10141"/>
    </source>
</evidence>
<proteinExistence type="predicted"/>
<sequence>MEKGEFFFNINDYKNIKEIGKGSFGVVYLFERISDGTQYAAKFINISDELTEREKELIMRETSILEILNHPGIVKICGVNFNSIEDLANCEPIILTRYLENGTLRDMFNKNVNWDSTKKFISLLGITSAMRYLHRNKVLHRDLKPENILMDDNFYPYITDFGLSRCFSQSLSKSFDFTMTGNIGSPLYMAPEFYKSKRRFNGSVDIYSFGIIAYEIASGKRPYSINGKDISFYALLAKMVRCERPEFNDKITEPMKLLLTRCWSEDPKDRPTFDDIFNELLSSLSSNVSYIEGDIDIDEVQRYLDLLSEEDSVKIVEEDNAKIVEECNEYSYYEEDDDYEKIDEQENDEQNVKIVEREIDEQNVRIVEQENDEQNIKIVEREIDEQNSKIDEQENNEQNSKIDEQEISNVQSNSDENQKTSNTQQLNMMPKNHPKFKRTKKVKIYEIKKKIEQSKKQQEDKKISFPVPMSQIPNNNNNNNQIYNSSSNMLSDLMENFDKIILDDPYIKSVNGNHLHLACKLGNIDLFLLLLSLNKFDVTARTIFFFVIS</sequence>
<dbReference type="EMBL" id="JAPFFF010000045">
    <property type="protein sequence ID" value="KAK8840488.1"/>
    <property type="molecule type" value="Genomic_DNA"/>
</dbReference>
<dbReference type="InterPro" id="IPR008271">
    <property type="entry name" value="Ser/Thr_kinase_AS"/>
</dbReference>
<keyword evidence="3 4" id="KW-0067">ATP-binding</keyword>
<gene>
    <name evidence="7" type="ORF">M9Y10_030694</name>
</gene>
<keyword evidence="1" id="KW-0723">Serine/threonine-protein kinase</keyword>
<dbReference type="Gene3D" id="1.10.510.10">
    <property type="entry name" value="Transferase(Phosphotransferase) domain 1"/>
    <property type="match status" value="1"/>
</dbReference>
<dbReference type="InterPro" id="IPR017441">
    <property type="entry name" value="Protein_kinase_ATP_BS"/>
</dbReference>
<organism evidence="7 8">
    <name type="scientific">Tritrichomonas musculus</name>
    <dbReference type="NCBI Taxonomy" id="1915356"/>
    <lineage>
        <taxon>Eukaryota</taxon>
        <taxon>Metamonada</taxon>
        <taxon>Parabasalia</taxon>
        <taxon>Tritrichomonadida</taxon>
        <taxon>Tritrichomonadidae</taxon>
        <taxon>Tritrichomonas</taxon>
    </lineage>
</organism>
<dbReference type="PROSITE" id="PS00108">
    <property type="entry name" value="PROTEIN_KINASE_ST"/>
    <property type="match status" value="1"/>
</dbReference>
<evidence type="ECO:0000313" key="7">
    <source>
        <dbReference type="EMBL" id="KAK8840488.1"/>
    </source>
</evidence>
<evidence type="ECO:0000313" key="8">
    <source>
        <dbReference type="Proteomes" id="UP001470230"/>
    </source>
</evidence>
<dbReference type="SMART" id="SM00220">
    <property type="entry name" value="S_TKc"/>
    <property type="match status" value="1"/>
</dbReference>
<protein>
    <recommendedName>
        <fullName evidence="6">Protein kinase domain-containing protein</fullName>
    </recommendedName>
</protein>
<evidence type="ECO:0000259" key="6">
    <source>
        <dbReference type="PROSITE" id="PS50011"/>
    </source>
</evidence>
<dbReference type="Pfam" id="PF00069">
    <property type="entry name" value="Pkinase"/>
    <property type="match status" value="1"/>
</dbReference>
<keyword evidence="1" id="KW-0418">Kinase</keyword>
<accession>A0ABR2H2R3</accession>
<dbReference type="PANTHER" id="PTHR44329">
    <property type="entry name" value="SERINE/THREONINE-PROTEIN KINASE TNNI3K-RELATED"/>
    <property type="match status" value="1"/>
</dbReference>
<feature type="compositionally biased region" description="Basic and acidic residues" evidence="5">
    <location>
        <begin position="382"/>
        <end position="392"/>
    </location>
</feature>
<feature type="compositionally biased region" description="Polar residues" evidence="5">
    <location>
        <begin position="407"/>
        <end position="427"/>
    </location>
</feature>
<name>A0ABR2H2R3_9EUKA</name>
<feature type="binding site" evidence="4">
    <location>
        <position position="42"/>
    </location>
    <ligand>
        <name>ATP</name>
        <dbReference type="ChEBI" id="CHEBI:30616"/>
    </ligand>
</feature>
<feature type="domain" description="Protein kinase" evidence="6">
    <location>
        <begin position="13"/>
        <end position="281"/>
    </location>
</feature>
<keyword evidence="1" id="KW-0808">Transferase</keyword>
<dbReference type="Proteomes" id="UP001470230">
    <property type="component" value="Unassembled WGS sequence"/>
</dbReference>
<dbReference type="PROSITE" id="PS00107">
    <property type="entry name" value="PROTEIN_KINASE_ATP"/>
    <property type="match status" value="1"/>
</dbReference>
<evidence type="ECO:0000256" key="5">
    <source>
        <dbReference type="SAM" id="MobiDB-lite"/>
    </source>
</evidence>
<dbReference type="PROSITE" id="PS50011">
    <property type="entry name" value="PROTEIN_KINASE_DOM"/>
    <property type="match status" value="1"/>
</dbReference>
<dbReference type="InterPro" id="IPR051681">
    <property type="entry name" value="Ser/Thr_Kinases-Pseudokinases"/>
</dbReference>
<reference evidence="7 8" key="1">
    <citation type="submission" date="2024-04" db="EMBL/GenBank/DDBJ databases">
        <title>Tritrichomonas musculus Genome.</title>
        <authorList>
            <person name="Alves-Ferreira E."/>
            <person name="Grigg M."/>
            <person name="Lorenzi H."/>
            <person name="Galac M."/>
        </authorList>
    </citation>
    <scope>NUCLEOTIDE SEQUENCE [LARGE SCALE GENOMIC DNA]</scope>
    <source>
        <strain evidence="7 8">EAF2021</strain>
    </source>
</reference>
<dbReference type="PRINTS" id="PR00109">
    <property type="entry name" value="TYRKINASE"/>
</dbReference>
<keyword evidence="8" id="KW-1185">Reference proteome</keyword>
<dbReference type="InterPro" id="IPR001245">
    <property type="entry name" value="Ser-Thr/Tyr_kinase_cat_dom"/>
</dbReference>